<dbReference type="Pfam" id="PF02586">
    <property type="entry name" value="SRAP"/>
    <property type="match status" value="1"/>
</dbReference>
<keyword evidence="10" id="KW-0614">Plasmid</keyword>
<protein>
    <recommendedName>
        <fullName evidence="8">Abasic site processing protein</fullName>
        <ecNumber evidence="8">3.4.-.-</ecNumber>
    </recommendedName>
</protein>
<evidence type="ECO:0000256" key="9">
    <source>
        <dbReference type="SAM" id="MobiDB-lite"/>
    </source>
</evidence>
<evidence type="ECO:0000256" key="3">
    <source>
        <dbReference type="ARBA" id="ARBA00022763"/>
    </source>
</evidence>
<keyword evidence="3" id="KW-0227">DNA damage</keyword>
<gene>
    <name evidence="10" type="ORF">HN018_23550</name>
</gene>
<evidence type="ECO:0000313" key="10">
    <source>
        <dbReference type="EMBL" id="QKE93162.1"/>
    </source>
</evidence>
<keyword evidence="2 8" id="KW-0645">Protease</keyword>
<proteinExistence type="inferred from homology"/>
<accession>A0A6M8HXP5</accession>
<evidence type="ECO:0000256" key="4">
    <source>
        <dbReference type="ARBA" id="ARBA00022801"/>
    </source>
</evidence>
<keyword evidence="7" id="KW-0456">Lyase</keyword>
<evidence type="ECO:0000313" key="11">
    <source>
        <dbReference type="Proteomes" id="UP000500767"/>
    </source>
</evidence>
<dbReference type="PANTHER" id="PTHR13604">
    <property type="entry name" value="DC12-RELATED"/>
    <property type="match status" value="1"/>
</dbReference>
<dbReference type="AlphaFoldDB" id="A0A6M8HXP5"/>
<dbReference type="Proteomes" id="UP000500767">
    <property type="component" value="Plasmid unnamed1"/>
</dbReference>
<evidence type="ECO:0000256" key="7">
    <source>
        <dbReference type="ARBA" id="ARBA00023239"/>
    </source>
</evidence>
<keyword evidence="5" id="KW-0190">Covalent protein-DNA linkage</keyword>
<sequence length="239" mass="26043">MCGRFASTIPPELVAKLFATSNAVPNLGSNWNTAPTQQALVVRRHPETAERHLDALKWGLLPAWTKDPDHARRPINARAETVAQLPTFRGAFAKRRAIVVMEAFYEWRRPEKQPKQPFAIARADGSPLALAGLWEGFKEASGEIIRTFCLLTTSSNELMGTVHDRMPVVLQPADWPLWLGETEGDPATLLRSADEDVLKLWPISTAVNAVRNNGPELLAPLQAPDAPPPSGAPAGANPA</sequence>
<dbReference type="InterPro" id="IPR003738">
    <property type="entry name" value="SRAP"/>
</dbReference>
<name>A0A6M8HXP5_9PROT</name>
<feature type="region of interest" description="Disordered" evidence="9">
    <location>
        <begin position="218"/>
        <end position="239"/>
    </location>
</feature>
<dbReference type="GO" id="GO:0008233">
    <property type="term" value="F:peptidase activity"/>
    <property type="evidence" value="ECO:0007669"/>
    <property type="project" value="UniProtKB-KW"/>
</dbReference>
<dbReference type="GO" id="GO:0006508">
    <property type="term" value="P:proteolysis"/>
    <property type="evidence" value="ECO:0007669"/>
    <property type="project" value="UniProtKB-KW"/>
</dbReference>
<dbReference type="PANTHER" id="PTHR13604:SF0">
    <property type="entry name" value="ABASIC SITE PROCESSING PROTEIN HMCES"/>
    <property type="match status" value="1"/>
</dbReference>
<dbReference type="GO" id="GO:0016829">
    <property type="term" value="F:lyase activity"/>
    <property type="evidence" value="ECO:0007669"/>
    <property type="project" value="UniProtKB-KW"/>
</dbReference>
<keyword evidence="6" id="KW-0238">DNA-binding</keyword>
<evidence type="ECO:0000256" key="2">
    <source>
        <dbReference type="ARBA" id="ARBA00022670"/>
    </source>
</evidence>
<dbReference type="InterPro" id="IPR036590">
    <property type="entry name" value="SRAP-like"/>
</dbReference>
<comment type="similarity">
    <text evidence="1 8">Belongs to the SOS response-associated peptidase family.</text>
</comment>
<organism evidence="10 11">
    <name type="scientific">Lichenicola cladoniae</name>
    <dbReference type="NCBI Taxonomy" id="1484109"/>
    <lineage>
        <taxon>Bacteria</taxon>
        <taxon>Pseudomonadati</taxon>
        <taxon>Pseudomonadota</taxon>
        <taxon>Alphaproteobacteria</taxon>
        <taxon>Acetobacterales</taxon>
        <taxon>Acetobacteraceae</taxon>
        <taxon>Lichenicola</taxon>
    </lineage>
</organism>
<geneLocation type="plasmid" evidence="10 11">
    <name>unnamed1</name>
</geneLocation>
<evidence type="ECO:0000256" key="6">
    <source>
        <dbReference type="ARBA" id="ARBA00023125"/>
    </source>
</evidence>
<dbReference type="GO" id="GO:0106300">
    <property type="term" value="P:protein-DNA covalent cross-linking repair"/>
    <property type="evidence" value="ECO:0007669"/>
    <property type="project" value="InterPro"/>
</dbReference>
<dbReference type="Gene3D" id="3.90.1680.10">
    <property type="entry name" value="SOS response associated peptidase-like"/>
    <property type="match status" value="1"/>
</dbReference>
<dbReference type="KEGG" id="lck:HN018_23550"/>
<keyword evidence="11" id="KW-1185">Reference proteome</keyword>
<evidence type="ECO:0000256" key="8">
    <source>
        <dbReference type="RuleBase" id="RU364100"/>
    </source>
</evidence>
<dbReference type="SUPFAM" id="SSF143081">
    <property type="entry name" value="BB1717-like"/>
    <property type="match status" value="1"/>
</dbReference>
<dbReference type="EMBL" id="CP053709">
    <property type="protein sequence ID" value="QKE93162.1"/>
    <property type="molecule type" value="Genomic_DNA"/>
</dbReference>
<keyword evidence="4 8" id="KW-0378">Hydrolase</keyword>
<dbReference type="RefSeq" id="WP_171833862.1">
    <property type="nucleotide sequence ID" value="NZ_CP053709.1"/>
</dbReference>
<evidence type="ECO:0000256" key="1">
    <source>
        <dbReference type="ARBA" id="ARBA00008136"/>
    </source>
</evidence>
<reference evidence="10 11" key="1">
    <citation type="journal article" date="2014" name="World J. Microbiol. Biotechnol.">
        <title>Biodiversity and physiological characteristics of Antarctic and Arctic lichens-associated bacteria.</title>
        <authorList>
            <person name="Lee Y.M."/>
            <person name="Kim E.H."/>
            <person name="Lee H.K."/>
            <person name="Hong S.G."/>
        </authorList>
    </citation>
    <scope>NUCLEOTIDE SEQUENCE [LARGE SCALE GENOMIC DNA]</scope>
    <source>
        <strain evidence="10 11">PAMC 26569</strain>
        <plasmid evidence="10">unnamed1</plasmid>
    </source>
</reference>
<dbReference type="EC" id="3.4.-.-" evidence="8"/>
<evidence type="ECO:0000256" key="5">
    <source>
        <dbReference type="ARBA" id="ARBA00023124"/>
    </source>
</evidence>
<dbReference type="GO" id="GO:0003697">
    <property type="term" value="F:single-stranded DNA binding"/>
    <property type="evidence" value="ECO:0007669"/>
    <property type="project" value="InterPro"/>
</dbReference>